<dbReference type="GeneID" id="58722441"/>
<organism evidence="1 2">
    <name type="scientific">Trichormus variabilis N2B</name>
    <dbReference type="NCBI Taxonomy" id="2681315"/>
    <lineage>
        <taxon>Bacteria</taxon>
        <taxon>Bacillati</taxon>
        <taxon>Cyanobacteriota</taxon>
        <taxon>Cyanophyceae</taxon>
        <taxon>Nostocales</taxon>
        <taxon>Nostocaceae</taxon>
        <taxon>Trichormus</taxon>
    </lineage>
</organism>
<dbReference type="EMBL" id="JACKZP010000028">
    <property type="protein sequence ID" value="MBC1302183.1"/>
    <property type="molecule type" value="Genomic_DNA"/>
</dbReference>
<name>A0ABR6S7B9_ANAVA</name>
<comment type="caution">
    <text evidence="1">The sequence shown here is derived from an EMBL/GenBank/DDBJ whole genome shotgun (WGS) entry which is preliminary data.</text>
</comment>
<dbReference type="Proteomes" id="UP000570851">
    <property type="component" value="Unassembled WGS sequence"/>
</dbReference>
<sequence length="204" mass="22984">MTKKREQAFSAISDAIANGIKNFLAAFMHDWANETMYGFLLEASWEGTSVEAVAATEEGLLRIAKSYAVSDSKEDEQSINHQRIQLRWGSPEDGWYANYDANFFTRANHLLVQAHETGLMELGDQQLQHLCLEVLRELDENGVFASAETRQNIVIGVCDVGGDNTEEDFLQWAEAVNPPVVMERLRRELQEANEIYTRSPSGRA</sequence>
<dbReference type="InterPro" id="IPR025409">
    <property type="entry name" value="DUF4303"/>
</dbReference>
<keyword evidence="2" id="KW-1185">Reference proteome</keyword>
<dbReference type="Pfam" id="PF14136">
    <property type="entry name" value="DUF4303"/>
    <property type="match status" value="1"/>
</dbReference>
<proteinExistence type="predicted"/>
<gene>
    <name evidence="1" type="ORF">GNE12_09665</name>
</gene>
<evidence type="ECO:0000313" key="1">
    <source>
        <dbReference type="EMBL" id="MBC1302183.1"/>
    </source>
</evidence>
<protein>
    <submittedName>
        <fullName evidence="1">DUF4303 domain-containing protein</fullName>
    </submittedName>
</protein>
<evidence type="ECO:0000313" key="2">
    <source>
        <dbReference type="Proteomes" id="UP000570851"/>
    </source>
</evidence>
<reference evidence="1 2" key="1">
    <citation type="submission" date="2019-11" db="EMBL/GenBank/DDBJ databases">
        <title>Comparison of genomes from free-living endosymbiotic cyanobacteria isolated from Azolla.</title>
        <authorList>
            <person name="Thiel T."/>
            <person name="Pratte B."/>
        </authorList>
    </citation>
    <scope>NUCLEOTIDE SEQUENCE [LARGE SCALE GENOMIC DNA]</scope>
    <source>
        <strain evidence="1 2">N2B</strain>
    </source>
</reference>
<accession>A0ABR6S7B9</accession>
<dbReference type="RefSeq" id="WP_011321526.1">
    <property type="nucleotide sequence ID" value="NZ_JACKZP010000028.1"/>
</dbReference>